<dbReference type="PROSITE" id="PS50850">
    <property type="entry name" value="MFS"/>
    <property type="match status" value="1"/>
</dbReference>
<dbReference type="InterPro" id="IPR011701">
    <property type="entry name" value="MFS"/>
</dbReference>
<dbReference type="Pfam" id="PF07690">
    <property type="entry name" value="MFS_1"/>
    <property type="match status" value="1"/>
</dbReference>
<comment type="caution">
    <text evidence="9">The sequence shown here is derived from an EMBL/GenBank/DDBJ whole genome shotgun (WGS) entry which is preliminary data.</text>
</comment>
<evidence type="ECO:0000313" key="9">
    <source>
        <dbReference type="EMBL" id="GAA1779874.1"/>
    </source>
</evidence>
<dbReference type="SUPFAM" id="SSF103473">
    <property type="entry name" value="MFS general substrate transporter"/>
    <property type="match status" value="1"/>
</dbReference>
<dbReference type="InterPro" id="IPR036259">
    <property type="entry name" value="MFS_trans_sf"/>
</dbReference>
<feature type="transmembrane region" description="Helical" evidence="7">
    <location>
        <begin position="206"/>
        <end position="225"/>
    </location>
</feature>
<feature type="transmembrane region" description="Helical" evidence="7">
    <location>
        <begin position="315"/>
        <end position="338"/>
    </location>
</feature>
<accession>A0ABN2L9N7</accession>
<keyword evidence="10" id="KW-1185">Reference proteome</keyword>
<gene>
    <name evidence="9" type="ORF">GCM10009768_05930</name>
</gene>
<keyword evidence="2" id="KW-0813">Transport</keyword>
<evidence type="ECO:0000256" key="4">
    <source>
        <dbReference type="ARBA" id="ARBA00022989"/>
    </source>
</evidence>
<keyword evidence="3 7" id="KW-0812">Transmembrane</keyword>
<feature type="transmembrane region" description="Helical" evidence="7">
    <location>
        <begin position="142"/>
        <end position="167"/>
    </location>
</feature>
<name>A0ABN2L9N7_9MICO</name>
<evidence type="ECO:0000256" key="3">
    <source>
        <dbReference type="ARBA" id="ARBA00022692"/>
    </source>
</evidence>
<feature type="region of interest" description="Disordered" evidence="6">
    <location>
        <begin position="470"/>
        <end position="508"/>
    </location>
</feature>
<feature type="transmembrane region" description="Helical" evidence="7">
    <location>
        <begin position="55"/>
        <end position="73"/>
    </location>
</feature>
<feature type="compositionally biased region" description="Polar residues" evidence="6">
    <location>
        <begin position="497"/>
        <end position="508"/>
    </location>
</feature>
<dbReference type="RefSeq" id="WP_344029097.1">
    <property type="nucleotide sequence ID" value="NZ_BAAAOB010000001.1"/>
</dbReference>
<dbReference type="Gene3D" id="1.20.1250.20">
    <property type="entry name" value="MFS general substrate transporter like domains"/>
    <property type="match status" value="2"/>
</dbReference>
<feature type="transmembrane region" description="Helical" evidence="7">
    <location>
        <begin position="274"/>
        <end position="295"/>
    </location>
</feature>
<feature type="transmembrane region" description="Helical" evidence="7">
    <location>
        <begin position="411"/>
        <end position="432"/>
    </location>
</feature>
<sequence length="508" mass="52340">MNSPKTEGLPIAGSRARKVVGFLIFCELASGFTQGFYPPLLKDFAAHLAVSDADITWFLTVQSLAAAVCVPLLSKLGDLFGHRRLLRIAVVSVLIGTLVTALVPSYPVVLVARVLVGPLAVWLPLEIALVHNRISGESARRAIGLLITFLTGGAILGTFTAGGISLFSPNITLTMLAPVVLVLISTFVVFRLVPESPARTATKVDFVGFAGIAVFMIAVLIGLRGAGDAGFFAPSALIPLLLAVVVFVGWVLWELRSPAPAVDVRLVASRRIGPIYLAALCFGMVMFGAQAQIATFMGSSPEREGYGFEATAGTISLVIGTITILATVGAALFSVLAARIGIRTVLLTGSVLAAVGHFLVLPLHGSFGGYLIAAVVQGLGYGLLLGALPARLAELAPTDATGIAAGVYNSLRTLGGALAGAIFAAMLGAALVAGTEFAGIEGYFGIWIFCGAAFVVCFAALLFVPRETPAERAGAERTGAERTDAASAGAGRPDADPTSTESGSTSDR</sequence>
<reference evidence="9 10" key="1">
    <citation type="journal article" date="2019" name="Int. J. Syst. Evol. Microbiol.">
        <title>The Global Catalogue of Microorganisms (GCM) 10K type strain sequencing project: providing services to taxonomists for standard genome sequencing and annotation.</title>
        <authorList>
            <consortium name="The Broad Institute Genomics Platform"/>
            <consortium name="The Broad Institute Genome Sequencing Center for Infectious Disease"/>
            <person name="Wu L."/>
            <person name="Ma J."/>
        </authorList>
    </citation>
    <scope>NUCLEOTIDE SEQUENCE [LARGE SCALE GENOMIC DNA]</scope>
    <source>
        <strain evidence="9 10">JCM 14736</strain>
    </source>
</reference>
<feature type="domain" description="Major facilitator superfamily (MFS) profile" evidence="8">
    <location>
        <begin position="19"/>
        <end position="469"/>
    </location>
</feature>
<feature type="transmembrane region" description="Helical" evidence="7">
    <location>
        <begin position="110"/>
        <end position="130"/>
    </location>
</feature>
<feature type="transmembrane region" description="Helical" evidence="7">
    <location>
        <begin position="231"/>
        <end position="253"/>
    </location>
</feature>
<keyword evidence="5 7" id="KW-0472">Membrane</keyword>
<dbReference type="PANTHER" id="PTHR42718:SF9">
    <property type="entry name" value="MAJOR FACILITATOR SUPERFAMILY MULTIDRUG TRANSPORTER MFSC"/>
    <property type="match status" value="1"/>
</dbReference>
<evidence type="ECO:0000256" key="1">
    <source>
        <dbReference type="ARBA" id="ARBA00004651"/>
    </source>
</evidence>
<evidence type="ECO:0000259" key="8">
    <source>
        <dbReference type="PROSITE" id="PS50850"/>
    </source>
</evidence>
<dbReference type="Proteomes" id="UP001500851">
    <property type="component" value="Unassembled WGS sequence"/>
</dbReference>
<evidence type="ECO:0000256" key="7">
    <source>
        <dbReference type="SAM" id="Phobius"/>
    </source>
</evidence>
<keyword evidence="4 7" id="KW-1133">Transmembrane helix</keyword>
<dbReference type="PANTHER" id="PTHR42718">
    <property type="entry name" value="MAJOR FACILITATOR SUPERFAMILY MULTIDRUG TRANSPORTER MFSC"/>
    <property type="match status" value="1"/>
</dbReference>
<feature type="transmembrane region" description="Helical" evidence="7">
    <location>
        <begin position="85"/>
        <end position="104"/>
    </location>
</feature>
<feature type="transmembrane region" description="Helical" evidence="7">
    <location>
        <begin position="444"/>
        <end position="464"/>
    </location>
</feature>
<dbReference type="InterPro" id="IPR020846">
    <property type="entry name" value="MFS_dom"/>
</dbReference>
<organism evidence="9 10">
    <name type="scientific">Leucobacter iarius</name>
    <dbReference type="NCBI Taxonomy" id="333963"/>
    <lineage>
        <taxon>Bacteria</taxon>
        <taxon>Bacillati</taxon>
        <taxon>Actinomycetota</taxon>
        <taxon>Actinomycetes</taxon>
        <taxon>Micrococcales</taxon>
        <taxon>Microbacteriaceae</taxon>
        <taxon>Leucobacter</taxon>
    </lineage>
</organism>
<evidence type="ECO:0000256" key="6">
    <source>
        <dbReference type="SAM" id="MobiDB-lite"/>
    </source>
</evidence>
<feature type="transmembrane region" description="Helical" evidence="7">
    <location>
        <begin position="345"/>
        <end position="364"/>
    </location>
</feature>
<feature type="compositionally biased region" description="Basic and acidic residues" evidence="6">
    <location>
        <begin position="470"/>
        <end position="484"/>
    </location>
</feature>
<evidence type="ECO:0000313" key="10">
    <source>
        <dbReference type="Proteomes" id="UP001500851"/>
    </source>
</evidence>
<proteinExistence type="predicted"/>
<comment type="subcellular location">
    <subcellularLocation>
        <location evidence="1">Cell membrane</location>
        <topology evidence="1">Multi-pass membrane protein</topology>
    </subcellularLocation>
</comment>
<feature type="transmembrane region" description="Helical" evidence="7">
    <location>
        <begin position="173"/>
        <end position="194"/>
    </location>
</feature>
<protein>
    <submittedName>
        <fullName evidence="9">MFS transporter</fullName>
    </submittedName>
</protein>
<feature type="transmembrane region" description="Helical" evidence="7">
    <location>
        <begin position="370"/>
        <end position="390"/>
    </location>
</feature>
<evidence type="ECO:0000256" key="5">
    <source>
        <dbReference type="ARBA" id="ARBA00023136"/>
    </source>
</evidence>
<evidence type="ECO:0000256" key="2">
    <source>
        <dbReference type="ARBA" id="ARBA00022448"/>
    </source>
</evidence>
<dbReference type="EMBL" id="BAAAOB010000001">
    <property type="protein sequence ID" value="GAA1779874.1"/>
    <property type="molecule type" value="Genomic_DNA"/>
</dbReference>